<dbReference type="EMBL" id="GEDV01009127">
    <property type="protein sequence ID" value="JAP79430.1"/>
    <property type="molecule type" value="Transcribed_RNA"/>
</dbReference>
<evidence type="ECO:0000313" key="14">
    <source>
        <dbReference type="EMBL" id="JAP79430.1"/>
    </source>
</evidence>
<keyword evidence="9 14" id="KW-0418">Kinase</keyword>
<evidence type="ECO:0000256" key="2">
    <source>
        <dbReference type="ARBA" id="ARBA00004496"/>
    </source>
</evidence>
<evidence type="ECO:0000256" key="1">
    <source>
        <dbReference type="ARBA" id="ARBA00004123"/>
    </source>
</evidence>
<keyword evidence="10" id="KW-0067">ATP-binding</keyword>
<organism evidence="14">
    <name type="scientific">Rhipicephalus appendiculatus</name>
    <name type="common">Brown ear tick</name>
    <dbReference type="NCBI Taxonomy" id="34631"/>
    <lineage>
        <taxon>Eukaryota</taxon>
        <taxon>Metazoa</taxon>
        <taxon>Ecdysozoa</taxon>
        <taxon>Arthropoda</taxon>
        <taxon>Chelicerata</taxon>
        <taxon>Arachnida</taxon>
        <taxon>Acari</taxon>
        <taxon>Parasitiformes</taxon>
        <taxon>Ixodida</taxon>
        <taxon>Ixodoidea</taxon>
        <taxon>Ixodidae</taxon>
        <taxon>Rhipicephalinae</taxon>
        <taxon>Rhipicephalus</taxon>
        <taxon>Rhipicephalus</taxon>
    </lineage>
</organism>
<keyword evidence="5" id="KW-0723">Serine/threonine-protein kinase</keyword>
<dbReference type="InterPro" id="IPR000719">
    <property type="entry name" value="Prot_kinase_dom"/>
</dbReference>
<dbReference type="Gene3D" id="1.20.1270.250">
    <property type="match status" value="1"/>
</dbReference>
<protein>
    <recommendedName>
        <fullName evidence="3">IkappaB kinase</fullName>
        <ecNumber evidence="3">2.7.11.10</ecNumber>
    </recommendedName>
</protein>
<dbReference type="InterPro" id="IPR008271">
    <property type="entry name" value="Ser/Thr_kinase_AS"/>
</dbReference>
<evidence type="ECO:0000256" key="9">
    <source>
        <dbReference type="ARBA" id="ARBA00022777"/>
    </source>
</evidence>
<evidence type="ECO:0000256" key="10">
    <source>
        <dbReference type="ARBA" id="ARBA00022840"/>
    </source>
</evidence>
<keyword evidence="11" id="KW-0539">Nucleus</keyword>
<evidence type="ECO:0000256" key="11">
    <source>
        <dbReference type="ARBA" id="ARBA00023242"/>
    </source>
</evidence>
<dbReference type="InterPro" id="IPR051180">
    <property type="entry name" value="IKK"/>
</dbReference>
<dbReference type="Pfam" id="PF18397">
    <property type="entry name" value="IKBKB_SDD"/>
    <property type="match status" value="1"/>
</dbReference>
<sequence length="740" mass="84551">MENMVKPTEDDRLIIGCWTEGKVLDRGTFGSITLWHNTKTQETIALKKCLRGVAEMTDKLQERWVQEVEILKKLDHPNVVKGLPVPEPLLVLASSLPFLAMEYCSGGNLRKVLQRPENSCGLHERDVRCVLSDVTAGLQYLHSNHIIHRDLKPENIVIKEVDGKAVYKIIDLGYAKEFDQSSLCNSFVGTLQYLAPELFEKKPYTRAVDLWSLGILAYEVITGQRPFSPTASPAQWIPLVHNKKSGDIRGDIAPNGERCYWKTLPSETCLTSVFKKDIEKWLQILLETQPEQRSRHCGLTVFEILEKLLAQPTVHVFCIGTMSVVSVAFNSEDPFMDSLSLALKNATDLAPADQLLLTESGRVADVKYIKDHYKRFQEAGEVMLYLIDTSDDGHKEEESLWLQQLHYCTTRLSDNRTYLKSIEIRREWAVAAYTVRQSVHTFQNVPRAFRSFQAHLSSEFPALQKALSSIHVDVNKLTAMMKVVHESYTTDVEFLQDWKRSKGASSADTASLLKQWCVCDDLLSDVYNQRKKVEYYFNKFNKLCTILEESQRTPYGQCTPLEILDDIMARMLQLYEKGKQKRDYASVSSTCMDMCGTIRELDQEQERVMKHVSPYMRSMLGVYHELGNLHHSIKKLSNRIVSISQDLSTKQRQRQQSIWNLLRSESTCVQPVVPSPRDQTLLPAMDCSTSWSSLCQQMDEQLKESRAQCDEADTVFELVDANIAKLEKECSELLKSMTTK</sequence>
<dbReference type="AlphaFoldDB" id="A0A131YLW0"/>
<dbReference type="GO" id="GO:0045944">
    <property type="term" value="P:positive regulation of transcription by RNA polymerase II"/>
    <property type="evidence" value="ECO:0007669"/>
    <property type="project" value="TreeGrafter"/>
</dbReference>
<comment type="subcellular location">
    <subcellularLocation>
        <location evidence="2">Cytoplasm</location>
    </subcellularLocation>
    <subcellularLocation>
        <location evidence="1">Nucleus</location>
    </subcellularLocation>
</comment>
<dbReference type="SUPFAM" id="SSF56112">
    <property type="entry name" value="Protein kinase-like (PK-like)"/>
    <property type="match status" value="1"/>
</dbReference>
<evidence type="ECO:0000256" key="3">
    <source>
        <dbReference type="ARBA" id="ARBA00012442"/>
    </source>
</evidence>
<reference evidence="14" key="1">
    <citation type="journal article" date="2016" name="Ticks Tick Borne Dis.">
        <title>De novo assembly and annotation of the salivary gland transcriptome of Rhipicephalus appendiculatus male and female ticks during blood feeding.</title>
        <authorList>
            <person name="de Castro M.H."/>
            <person name="de Klerk D."/>
            <person name="Pienaar R."/>
            <person name="Latif A.A."/>
            <person name="Rees D.J."/>
            <person name="Mans B.J."/>
        </authorList>
    </citation>
    <scope>NUCLEOTIDE SEQUENCE</scope>
    <source>
        <tissue evidence="14">Salivary glands</tissue>
    </source>
</reference>
<dbReference type="InterPro" id="IPR041185">
    <property type="entry name" value="IKBKB_SDD"/>
</dbReference>
<comment type="catalytic activity">
    <reaction evidence="12">
        <text>L-seryl-[I-kappa-B protein] + ATP = O-phospho-L-seryl-[I-kappa-B protein] + ADP + H(+)</text>
        <dbReference type="Rhea" id="RHEA:19073"/>
        <dbReference type="Rhea" id="RHEA-COMP:13698"/>
        <dbReference type="Rhea" id="RHEA-COMP:13699"/>
        <dbReference type="ChEBI" id="CHEBI:15378"/>
        <dbReference type="ChEBI" id="CHEBI:29999"/>
        <dbReference type="ChEBI" id="CHEBI:30616"/>
        <dbReference type="ChEBI" id="CHEBI:83421"/>
        <dbReference type="ChEBI" id="CHEBI:456216"/>
        <dbReference type="EC" id="2.7.11.10"/>
    </reaction>
</comment>
<keyword evidence="4" id="KW-0963">Cytoplasm</keyword>
<evidence type="ECO:0000256" key="6">
    <source>
        <dbReference type="ARBA" id="ARBA00022553"/>
    </source>
</evidence>
<dbReference type="PANTHER" id="PTHR22969:SF17">
    <property type="entry name" value="INHIBITOR OF NUCLEAR FACTOR KAPPA-B KINASE SUBUNIT BETA"/>
    <property type="match status" value="1"/>
</dbReference>
<dbReference type="GO" id="GO:0005634">
    <property type="term" value="C:nucleus"/>
    <property type="evidence" value="ECO:0007669"/>
    <property type="project" value="UniProtKB-SubCell"/>
</dbReference>
<dbReference type="Pfam" id="PF00069">
    <property type="entry name" value="Pkinase"/>
    <property type="match status" value="1"/>
</dbReference>
<keyword evidence="8" id="KW-0547">Nucleotide-binding</keyword>
<dbReference type="PROSITE" id="PS00108">
    <property type="entry name" value="PROTEIN_KINASE_ST"/>
    <property type="match status" value="1"/>
</dbReference>
<proteinExistence type="predicted"/>
<evidence type="ECO:0000256" key="7">
    <source>
        <dbReference type="ARBA" id="ARBA00022679"/>
    </source>
</evidence>
<dbReference type="InterPro" id="IPR046375">
    <property type="entry name" value="IKBKB_SDD_sf"/>
</dbReference>
<dbReference type="GO" id="GO:0005524">
    <property type="term" value="F:ATP binding"/>
    <property type="evidence" value="ECO:0007669"/>
    <property type="project" value="UniProtKB-KW"/>
</dbReference>
<dbReference type="InterPro" id="IPR011009">
    <property type="entry name" value="Kinase-like_dom_sf"/>
</dbReference>
<evidence type="ECO:0000256" key="12">
    <source>
        <dbReference type="ARBA" id="ARBA00048789"/>
    </source>
</evidence>
<dbReference type="PANTHER" id="PTHR22969">
    <property type="entry name" value="IKB KINASE"/>
    <property type="match status" value="1"/>
</dbReference>
<evidence type="ECO:0000256" key="8">
    <source>
        <dbReference type="ARBA" id="ARBA00022741"/>
    </source>
</evidence>
<evidence type="ECO:0000256" key="5">
    <source>
        <dbReference type="ARBA" id="ARBA00022527"/>
    </source>
</evidence>
<evidence type="ECO:0000259" key="13">
    <source>
        <dbReference type="PROSITE" id="PS50011"/>
    </source>
</evidence>
<dbReference type="GO" id="GO:0008385">
    <property type="term" value="C:IkappaB kinase complex"/>
    <property type="evidence" value="ECO:0007669"/>
    <property type="project" value="TreeGrafter"/>
</dbReference>
<accession>A0A131YLW0</accession>
<keyword evidence="6" id="KW-0597">Phosphoprotein</keyword>
<evidence type="ECO:0000256" key="4">
    <source>
        <dbReference type="ARBA" id="ARBA00022490"/>
    </source>
</evidence>
<dbReference type="GO" id="GO:0008384">
    <property type="term" value="F:IkappaB kinase activity"/>
    <property type="evidence" value="ECO:0007669"/>
    <property type="project" value="UniProtKB-EC"/>
</dbReference>
<dbReference type="GO" id="GO:0033209">
    <property type="term" value="P:tumor necrosis factor-mediated signaling pathway"/>
    <property type="evidence" value="ECO:0007669"/>
    <property type="project" value="TreeGrafter"/>
</dbReference>
<dbReference type="EC" id="2.7.11.10" evidence="3"/>
<dbReference type="PROSITE" id="PS50011">
    <property type="entry name" value="PROTEIN_KINASE_DOM"/>
    <property type="match status" value="1"/>
</dbReference>
<feature type="domain" description="Protein kinase" evidence="13">
    <location>
        <begin position="18"/>
        <end position="314"/>
    </location>
</feature>
<keyword evidence="7" id="KW-0808">Transferase</keyword>
<dbReference type="SMART" id="SM00220">
    <property type="entry name" value="S_TKc"/>
    <property type="match status" value="1"/>
</dbReference>
<dbReference type="Gene3D" id="1.10.510.10">
    <property type="entry name" value="Transferase(Phosphotransferase) domain 1"/>
    <property type="match status" value="1"/>
</dbReference>
<name>A0A131YLW0_RHIAP</name>